<reference evidence="3" key="1">
    <citation type="submission" date="2012-12" db="EMBL/GenBank/DDBJ databases">
        <authorList>
            <person name="Hellsten U."/>
            <person name="Grimwood J."/>
            <person name="Chapman J.A."/>
            <person name="Shapiro H."/>
            <person name="Aerts A."/>
            <person name="Otillar R.P."/>
            <person name="Terry A.Y."/>
            <person name="Boore J.L."/>
            <person name="Simakov O."/>
            <person name="Marletaz F."/>
            <person name="Cho S.-J."/>
            <person name="Edsinger-Gonzales E."/>
            <person name="Havlak P."/>
            <person name="Kuo D.-H."/>
            <person name="Larsson T."/>
            <person name="Lv J."/>
            <person name="Arendt D."/>
            <person name="Savage R."/>
            <person name="Osoegawa K."/>
            <person name="de Jong P."/>
            <person name="Lindberg D.R."/>
            <person name="Seaver E.C."/>
            <person name="Weisblat D.A."/>
            <person name="Putnam N.H."/>
            <person name="Grigoriev I.V."/>
            <person name="Rokhsar D.S."/>
        </authorList>
    </citation>
    <scope>NUCLEOTIDE SEQUENCE</scope>
    <source>
        <strain evidence="3">I ESC-2004</strain>
    </source>
</reference>
<dbReference type="EnsemblMetazoa" id="CapteT156087">
    <property type="protein sequence ID" value="CapteP156087"/>
    <property type="gene ID" value="CapteG156087"/>
</dbReference>
<dbReference type="Proteomes" id="UP000014760">
    <property type="component" value="Unassembled WGS sequence"/>
</dbReference>
<evidence type="ECO:0008006" key="4">
    <source>
        <dbReference type="Google" id="ProtNLM"/>
    </source>
</evidence>
<evidence type="ECO:0000313" key="1">
    <source>
        <dbReference type="EMBL" id="ELU05741.1"/>
    </source>
</evidence>
<dbReference type="OrthoDB" id="5955317at2759"/>
<proteinExistence type="predicted"/>
<protein>
    <recommendedName>
        <fullName evidence="4">Transmembrane protein 183</fullName>
    </recommendedName>
</protein>
<dbReference type="InterPro" id="IPR026509">
    <property type="entry name" value="TMEM183"/>
</dbReference>
<sequence length="314" mass="36277">MKKSMANTDAINIIRKSLTAEENMGTLAWYEKDLSDYSDDETLTIKLQEVDDNIEKVDSTKKKKRSKLVHSESDGKIYPADLWHLISDYICPEAVRNFALLCHDSHRVTHSVCFWQRLYKRCYVSGIELPSRLQPQCIRRVHGLRSLVISALYHVYPPFSTRLQSRTPMQADPDQLLGARCLLIWYAKVKDLWHFYFKFRLPRGRRCWLRSQSAEMDLLAADDVFYNPEDGCCILQVVLQHFVSLPSCVMGQVLVQSSVSVGHAMRYHKLRLLFSTERVHGKGLLGNGTSICLDPVLNVLVTHWWSPKYPLHKP</sequence>
<gene>
    <name evidence="1" type="ORF">CAPTEDRAFT_156087</name>
</gene>
<dbReference type="HOGENOM" id="CLU_061444_0_0_1"/>
<accession>R7UQQ1</accession>
<organism evidence="1">
    <name type="scientific">Capitella teleta</name>
    <name type="common">Polychaete worm</name>
    <dbReference type="NCBI Taxonomy" id="283909"/>
    <lineage>
        <taxon>Eukaryota</taxon>
        <taxon>Metazoa</taxon>
        <taxon>Spiralia</taxon>
        <taxon>Lophotrochozoa</taxon>
        <taxon>Annelida</taxon>
        <taxon>Polychaeta</taxon>
        <taxon>Sedentaria</taxon>
        <taxon>Scolecida</taxon>
        <taxon>Capitellidae</taxon>
        <taxon>Capitella</taxon>
    </lineage>
</organism>
<evidence type="ECO:0000313" key="3">
    <source>
        <dbReference type="Proteomes" id="UP000014760"/>
    </source>
</evidence>
<dbReference type="GO" id="GO:0019005">
    <property type="term" value="C:SCF ubiquitin ligase complex"/>
    <property type="evidence" value="ECO:0007669"/>
    <property type="project" value="TreeGrafter"/>
</dbReference>
<dbReference type="PANTHER" id="PTHR20988">
    <property type="entry name" value="TRANSMEMBRANE PROTEIN 183A-RELATED"/>
    <property type="match status" value="1"/>
</dbReference>
<dbReference type="EMBL" id="AMQN01007731">
    <property type="status" value="NOT_ANNOTATED_CDS"/>
    <property type="molecule type" value="Genomic_DNA"/>
</dbReference>
<dbReference type="EMBL" id="KB301284">
    <property type="protein sequence ID" value="ELU05741.1"/>
    <property type="molecule type" value="Genomic_DNA"/>
</dbReference>
<dbReference type="STRING" id="283909.R7UQQ1"/>
<dbReference type="PANTHER" id="PTHR20988:SF2">
    <property type="entry name" value="TRANSMEMBRANE PROTEIN 183A-RELATED"/>
    <property type="match status" value="1"/>
</dbReference>
<dbReference type="AlphaFoldDB" id="R7UQQ1"/>
<name>R7UQQ1_CAPTE</name>
<reference evidence="1 3" key="2">
    <citation type="journal article" date="2013" name="Nature">
        <title>Insights into bilaterian evolution from three spiralian genomes.</title>
        <authorList>
            <person name="Simakov O."/>
            <person name="Marletaz F."/>
            <person name="Cho S.J."/>
            <person name="Edsinger-Gonzales E."/>
            <person name="Havlak P."/>
            <person name="Hellsten U."/>
            <person name="Kuo D.H."/>
            <person name="Larsson T."/>
            <person name="Lv J."/>
            <person name="Arendt D."/>
            <person name="Savage R."/>
            <person name="Osoegawa K."/>
            <person name="de Jong P."/>
            <person name="Grimwood J."/>
            <person name="Chapman J.A."/>
            <person name="Shapiro H."/>
            <person name="Aerts A."/>
            <person name="Otillar R.P."/>
            <person name="Terry A.Y."/>
            <person name="Boore J.L."/>
            <person name="Grigoriev I.V."/>
            <person name="Lindberg D.R."/>
            <person name="Seaver E.C."/>
            <person name="Weisblat D.A."/>
            <person name="Putnam N.H."/>
            <person name="Rokhsar D.S."/>
        </authorList>
    </citation>
    <scope>NUCLEOTIDE SEQUENCE</scope>
    <source>
        <strain evidence="1 3">I ESC-2004</strain>
    </source>
</reference>
<dbReference type="GO" id="GO:0031647">
    <property type="term" value="P:regulation of protein stability"/>
    <property type="evidence" value="ECO:0007669"/>
    <property type="project" value="TreeGrafter"/>
</dbReference>
<dbReference type="FunCoup" id="R7UQQ1">
    <property type="interactions" value="104"/>
</dbReference>
<evidence type="ECO:0000313" key="2">
    <source>
        <dbReference type="EnsemblMetazoa" id="CapteP156087"/>
    </source>
</evidence>
<reference evidence="2" key="3">
    <citation type="submission" date="2015-06" db="UniProtKB">
        <authorList>
            <consortium name="EnsemblMetazoa"/>
        </authorList>
    </citation>
    <scope>IDENTIFICATION</scope>
</reference>
<keyword evidence="3" id="KW-1185">Reference proteome</keyword>
<dbReference type="OMA" id="RFKSKCC"/>